<dbReference type="EMBL" id="AVOT02013839">
    <property type="protein sequence ID" value="MBW0496798.1"/>
    <property type="molecule type" value="Genomic_DNA"/>
</dbReference>
<feature type="compositionally biased region" description="Basic residues" evidence="1">
    <location>
        <begin position="117"/>
        <end position="134"/>
    </location>
</feature>
<reference evidence="2" key="1">
    <citation type="submission" date="2021-03" db="EMBL/GenBank/DDBJ databases">
        <title>Draft genome sequence of rust myrtle Austropuccinia psidii MF-1, a brazilian biotype.</title>
        <authorList>
            <person name="Quecine M.C."/>
            <person name="Pachon D.M.R."/>
            <person name="Bonatelli M.L."/>
            <person name="Correr F.H."/>
            <person name="Franceschini L.M."/>
            <person name="Leite T.F."/>
            <person name="Margarido G.R.A."/>
            <person name="Almeida C.A."/>
            <person name="Ferrarezi J.A."/>
            <person name="Labate C.A."/>
        </authorList>
    </citation>
    <scope>NUCLEOTIDE SEQUENCE</scope>
    <source>
        <strain evidence="2">MF-1</strain>
    </source>
</reference>
<dbReference type="AlphaFoldDB" id="A0A9Q3D9M0"/>
<organism evidence="2 3">
    <name type="scientific">Austropuccinia psidii MF-1</name>
    <dbReference type="NCBI Taxonomy" id="1389203"/>
    <lineage>
        <taxon>Eukaryota</taxon>
        <taxon>Fungi</taxon>
        <taxon>Dikarya</taxon>
        <taxon>Basidiomycota</taxon>
        <taxon>Pucciniomycotina</taxon>
        <taxon>Pucciniomycetes</taxon>
        <taxon>Pucciniales</taxon>
        <taxon>Sphaerophragmiaceae</taxon>
        <taxon>Austropuccinia</taxon>
    </lineage>
</organism>
<evidence type="ECO:0000256" key="1">
    <source>
        <dbReference type="SAM" id="MobiDB-lite"/>
    </source>
</evidence>
<proteinExistence type="predicted"/>
<keyword evidence="3" id="KW-1185">Reference proteome</keyword>
<evidence type="ECO:0000313" key="2">
    <source>
        <dbReference type="EMBL" id="MBW0496798.1"/>
    </source>
</evidence>
<evidence type="ECO:0000313" key="3">
    <source>
        <dbReference type="Proteomes" id="UP000765509"/>
    </source>
</evidence>
<name>A0A9Q3D9M0_9BASI</name>
<sequence>MERTQSSSQGPSQEKMSTFSVAKIWLQRHQNLSKQFLNSRKRKLDSSGRMVHIQTKLRQVESIPYDSSSSTSETDLTLSNHPQSSQKVTKSSTLSPESDSHEETTIINEEKEDISHRINKRTKKEKPHGNHRKAVYFKLPINDKSKGLRI</sequence>
<gene>
    <name evidence="2" type="ORF">O181_036513</name>
</gene>
<dbReference type="Proteomes" id="UP000765509">
    <property type="component" value="Unassembled WGS sequence"/>
</dbReference>
<feature type="region of interest" description="Disordered" evidence="1">
    <location>
        <begin position="55"/>
        <end position="134"/>
    </location>
</feature>
<accession>A0A9Q3D9M0</accession>
<feature type="compositionally biased region" description="Polar residues" evidence="1">
    <location>
        <begin position="80"/>
        <end position="97"/>
    </location>
</feature>
<protein>
    <submittedName>
        <fullName evidence="2">Uncharacterized protein</fullName>
    </submittedName>
</protein>
<feature type="compositionally biased region" description="Low complexity" evidence="1">
    <location>
        <begin position="66"/>
        <end position="79"/>
    </location>
</feature>
<comment type="caution">
    <text evidence="2">The sequence shown here is derived from an EMBL/GenBank/DDBJ whole genome shotgun (WGS) entry which is preliminary data.</text>
</comment>